<protein>
    <submittedName>
        <fullName evidence="1">Uncharacterized protein</fullName>
    </submittedName>
</protein>
<dbReference type="Proteomes" id="UP000646548">
    <property type="component" value="Unassembled WGS sequence"/>
</dbReference>
<sequence>MRKSAIQGADRVSQSVVRREDAALIETGALDYTHPLRLFGRLPCCKYMNRANRRDDGALSTQVRLCLSVVYPTLQRLQKTPPNRVYPGSPRASLCHPLDFV</sequence>
<accession>A0A834FB04</accession>
<organism evidence="1 2">
    <name type="scientific">Oryzias melastigma</name>
    <name type="common">Marine medaka</name>
    <dbReference type="NCBI Taxonomy" id="30732"/>
    <lineage>
        <taxon>Eukaryota</taxon>
        <taxon>Metazoa</taxon>
        <taxon>Chordata</taxon>
        <taxon>Craniata</taxon>
        <taxon>Vertebrata</taxon>
        <taxon>Euteleostomi</taxon>
        <taxon>Actinopterygii</taxon>
        <taxon>Neopterygii</taxon>
        <taxon>Teleostei</taxon>
        <taxon>Neoteleostei</taxon>
        <taxon>Acanthomorphata</taxon>
        <taxon>Ovalentaria</taxon>
        <taxon>Atherinomorphae</taxon>
        <taxon>Beloniformes</taxon>
        <taxon>Adrianichthyidae</taxon>
        <taxon>Oryziinae</taxon>
        <taxon>Oryzias</taxon>
    </lineage>
</organism>
<dbReference type="EMBL" id="WKFB01000299">
    <property type="protein sequence ID" value="KAF6727621.1"/>
    <property type="molecule type" value="Genomic_DNA"/>
</dbReference>
<comment type="caution">
    <text evidence="1">The sequence shown here is derived from an EMBL/GenBank/DDBJ whole genome shotgun (WGS) entry which is preliminary data.</text>
</comment>
<dbReference type="AlphaFoldDB" id="A0A834FB04"/>
<name>A0A834FB04_ORYME</name>
<evidence type="ECO:0000313" key="2">
    <source>
        <dbReference type="Proteomes" id="UP000646548"/>
    </source>
</evidence>
<reference evidence="1" key="1">
    <citation type="journal article" name="BMC Genomics">
        <title>Long-read sequencing and de novo genome assembly of marine medaka (Oryzias melastigma).</title>
        <authorList>
            <person name="Liang P."/>
            <person name="Saqib H.S.A."/>
            <person name="Ni X."/>
            <person name="Shen Y."/>
        </authorList>
    </citation>
    <scope>NUCLEOTIDE SEQUENCE</scope>
    <source>
        <strain evidence="1">Bigg-433</strain>
    </source>
</reference>
<evidence type="ECO:0000313" key="1">
    <source>
        <dbReference type="EMBL" id="KAF6727621.1"/>
    </source>
</evidence>
<gene>
    <name evidence="1" type="ORF">FQA47_013921</name>
</gene>
<proteinExistence type="predicted"/>